<dbReference type="InterPro" id="IPR051400">
    <property type="entry name" value="HAD-like_hydrolase"/>
</dbReference>
<dbReference type="InterPro" id="IPR041492">
    <property type="entry name" value="HAD_2"/>
</dbReference>
<dbReference type="GO" id="GO:0044281">
    <property type="term" value="P:small molecule metabolic process"/>
    <property type="evidence" value="ECO:0007669"/>
    <property type="project" value="UniProtKB-ARBA"/>
</dbReference>
<dbReference type="Gene3D" id="3.40.50.1000">
    <property type="entry name" value="HAD superfamily/HAD-like"/>
    <property type="match status" value="1"/>
</dbReference>
<dbReference type="Pfam" id="PF13419">
    <property type="entry name" value="HAD_2"/>
    <property type="match status" value="1"/>
</dbReference>
<dbReference type="PANTHER" id="PTHR46470">
    <property type="entry name" value="N-ACYLNEURAMINATE-9-PHOSPHATASE"/>
    <property type="match status" value="1"/>
</dbReference>
<evidence type="ECO:0000256" key="2">
    <source>
        <dbReference type="ARBA" id="ARBA00022723"/>
    </source>
</evidence>
<keyword evidence="3 5" id="KW-0378">Hydrolase</keyword>
<keyword evidence="2" id="KW-0479">Metal-binding</keyword>
<dbReference type="InterPro" id="IPR023214">
    <property type="entry name" value="HAD_sf"/>
</dbReference>
<dbReference type="SFLD" id="SFLDS00003">
    <property type="entry name" value="Haloacid_Dehalogenase"/>
    <property type="match status" value="1"/>
</dbReference>
<dbReference type="AlphaFoldDB" id="A0A0B7H8L3"/>
<proteinExistence type="predicted"/>
<name>A0A0B7H8L3_9FLAO</name>
<evidence type="ECO:0000256" key="1">
    <source>
        <dbReference type="ARBA" id="ARBA00001946"/>
    </source>
</evidence>
<dbReference type="RefSeq" id="WP_041991242.1">
    <property type="nucleotide sequence ID" value="NZ_CDOD01000011.1"/>
</dbReference>
<dbReference type="EMBL" id="CDOD01000011">
    <property type="protein sequence ID" value="CEN33973.1"/>
    <property type="molecule type" value="Genomic_DNA"/>
</dbReference>
<dbReference type="InterPro" id="IPR036412">
    <property type="entry name" value="HAD-like_sf"/>
</dbReference>
<dbReference type="GO" id="GO:0016791">
    <property type="term" value="F:phosphatase activity"/>
    <property type="evidence" value="ECO:0007669"/>
    <property type="project" value="TreeGrafter"/>
</dbReference>
<comment type="cofactor">
    <cofactor evidence="1">
        <name>Mg(2+)</name>
        <dbReference type="ChEBI" id="CHEBI:18420"/>
    </cofactor>
</comment>
<protein>
    <submittedName>
        <fullName evidence="5">Haloacid dehalogenase-like hydrolase</fullName>
    </submittedName>
</protein>
<evidence type="ECO:0000256" key="3">
    <source>
        <dbReference type="ARBA" id="ARBA00022801"/>
    </source>
</evidence>
<dbReference type="NCBIfam" id="TIGR01549">
    <property type="entry name" value="HAD-SF-IA-v1"/>
    <property type="match status" value="1"/>
</dbReference>
<dbReference type="InterPro" id="IPR006439">
    <property type="entry name" value="HAD-SF_hydro_IA"/>
</dbReference>
<dbReference type="Proteomes" id="UP000038055">
    <property type="component" value="Unassembled WGS sequence"/>
</dbReference>
<keyword evidence="6" id="KW-1185">Reference proteome</keyword>
<dbReference type="PANTHER" id="PTHR46470:SF2">
    <property type="entry name" value="GLYCERALDEHYDE 3-PHOSPHATE PHOSPHATASE"/>
    <property type="match status" value="1"/>
</dbReference>
<sequence>MKNKYIIFDLDDTLIYEIDFLKSAYREIALFVSNSQNHESLYSRMLEIYHRGEDVFSFLIDKFPYLTKDKLLEIYRNHFPNLTPNDGVEGVFHFCKSNNYKIGLITDGRSITQRNKLKSLKIEDLFDKIIISEEFGSSKSDERNFLVFQESNCNEYFYIADNPKKDFITPNKLNWTTVCLLDKGWNIHKQNFGIEQIFLPKHKIEDLKNLINIVM</sequence>
<gene>
    <name evidence="5" type="ORF">CCYN2B_190026</name>
</gene>
<evidence type="ECO:0000256" key="4">
    <source>
        <dbReference type="ARBA" id="ARBA00022842"/>
    </source>
</evidence>
<dbReference type="GO" id="GO:0046872">
    <property type="term" value="F:metal ion binding"/>
    <property type="evidence" value="ECO:0007669"/>
    <property type="project" value="UniProtKB-KW"/>
</dbReference>
<organism evidence="5 6">
    <name type="scientific">Capnocytophaga cynodegmi</name>
    <dbReference type="NCBI Taxonomy" id="28189"/>
    <lineage>
        <taxon>Bacteria</taxon>
        <taxon>Pseudomonadati</taxon>
        <taxon>Bacteroidota</taxon>
        <taxon>Flavobacteriia</taxon>
        <taxon>Flavobacteriales</taxon>
        <taxon>Flavobacteriaceae</taxon>
        <taxon>Capnocytophaga</taxon>
    </lineage>
</organism>
<dbReference type="SFLD" id="SFLDG01129">
    <property type="entry name" value="C1.5:_HAD__Beta-PGM__Phosphata"/>
    <property type="match status" value="1"/>
</dbReference>
<keyword evidence="4" id="KW-0460">Magnesium</keyword>
<evidence type="ECO:0000313" key="6">
    <source>
        <dbReference type="Proteomes" id="UP000038055"/>
    </source>
</evidence>
<evidence type="ECO:0000313" key="5">
    <source>
        <dbReference type="EMBL" id="CEN33973.1"/>
    </source>
</evidence>
<dbReference type="SUPFAM" id="SSF56784">
    <property type="entry name" value="HAD-like"/>
    <property type="match status" value="1"/>
</dbReference>
<reference evidence="6" key="1">
    <citation type="submission" date="2015-01" db="EMBL/GenBank/DDBJ databases">
        <authorList>
            <person name="MANFREDI Pablo"/>
        </authorList>
    </citation>
    <scope>NUCLEOTIDE SEQUENCE [LARGE SCALE GENOMIC DNA]</scope>
    <source>
        <strain evidence="6">Ccyn2B</strain>
    </source>
</reference>
<dbReference type="Gene3D" id="1.10.150.520">
    <property type="match status" value="1"/>
</dbReference>
<accession>A0A0B7H8L3</accession>